<dbReference type="Proteomes" id="UP001151518">
    <property type="component" value="Unassembled WGS sequence"/>
</dbReference>
<dbReference type="SMART" id="SM01070">
    <property type="entry name" value="CDC37_M"/>
    <property type="match status" value="1"/>
</dbReference>
<dbReference type="GO" id="GO:0051087">
    <property type="term" value="F:protein-folding chaperone binding"/>
    <property type="evidence" value="ECO:0007669"/>
    <property type="project" value="TreeGrafter"/>
</dbReference>
<dbReference type="AlphaFoldDB" id="A0A9W8KVC0"/>
<feature type="domain" description="Cdc37 Hsp90 binding" evidence="9">
    <location>
        <begin position="208"/>
        <end position="384"/>
    </location>
</feature>
<feature type="domain" description="Cdc37 C-terminal" evidence="8">
    <location>
        <begin position="401"/>
        <end position="478"/>
    </location>
</feature>
<evidence type="ECO:0000313" key="11">
    <source>
        <dbReference type="EMBL" id="KAJ2670286.1"/>
    </source>
</evidence>
<dbReference type="PANTHER" id="PTHR12800:SF4">
    <property type="entry name" value="HSP90 CO-CHAPERONE CDC37"/>
    <property type="match status" value="1"/>
</dbReference>
<keyword evidence="3" id="KW-0963">Cytoplasm</keyword>
<keyword evidence="6" id="KW-0175">Coiled coil</keyword>
<dbReference type="InterPro" id="IPR013874">
    <property type="entry name" value="Cdc37_Hsp90-bd"/>
</dbReference>
<dbReference type="GO" id="GO:0031072">
    <property type="term" value="F:heat shock protein binding"/>
    <property type="evidence" value="ECO:0007669"/>
    <property type="project" value="TreeGrafter"/>
</dbReference>
<feature type="compositionally biased region" description="Polar residues" evidence="7">
    <location>
        <begin position="238"/>
        <end position="252"/>
    </location>
</feature>
<sequence length="480" mass="53418">MPIDYSKWDNLELSDDSDVEIHPNIERGTFLRLRQRKIREERENRRLKKERAAALVEMNADLIKQVTTLRNRVAAADEAEMDSISRQWEQDVESARAYKEKRDAAAKNGEELGQPTDDEMLAALKARISDDLLNSAVSLDTVDSKRSEFVGQLDAHIGKLKKSLADAKKELEDVTREIEKHIAPDSITHEGFDHSFVSKGNSSTSSGSKPAATRAEKETVVTNEVLNPGSIGKFDPKASTSSAPNSKPVVTNDNDDIDENGDLKLDNDAKEFASLTSMSDSMDYIQKHLSIVSSAKSDQILGHAFTHELAGRKKLAKQYVRQSLILTYILQMGPSGVNVFFSRMGAKGKPQEMFEAEINSRYKHIEDRCKVIQSEGAKESDEPVVESIQLQCDDPNAPIRISVPDESSENNEDPHRIELFHQLPENFRNALKEGTLEAINKVLADMSGTEAERLLAICGEGNFLGIDGEVVIDPNEQQQE</sequence>
<accession>A0A9W8KVC0</accession>
<dbReference type="InterPro" id="IPR013873">
    <property type="entry name" value="Cdc37_C"/>
</dbReference>
<dbReference type="GO" id="GO:0050821">
    <property type="term" value="P:protein stabilization"/>
    <property type="evidence" value="ECO:0007669"/>
    <property type="project" value="TreeGrafter"/>
</dbReference>
<dbReference type="InterPro" id="IPR038189">
    <property type="entry name" value="Cdc37_Hsp90-bd_sf"/>
</dbReference>
<dbReference type="SUPFAM" id="SSF101391">
    <property type="entry name" value="Hsp90 co-chaperone CDC37"/>
    <property type="match status" value="1"/>
</dbReference>
<evidence type="ECO:0000256" key="1">
    <source>
        <dbReference type="ARBA" id="ARBA00004496"/>
    </source>
</evidence>
<evidence type="ECO:0000256" key="4">
    <source>
        <dbReference type="ARBA" id="ARBA00023186"/>
    </source>
</evidence>
<evidence type="ECO:0000313" key="12">
    <source>
        <dbReference type="Proteomes" id="UP001151518"/>
    </source>
</evidence>
<comment type="similarity">
    <text evidence="2">Belongs to the CDC37 family.</text>
</comment>
<gene>
    <name evidence="11" type="primary">CDC37</name>
    <name evidence="11" type="ORF">GGI25_005897</name>
</gene>
<dbReference type="OrthoDB" id="440202at2759"/>
<protein>
    <recommendedName>
        <fullName evidence="5">Hsp90 chaperone protein kinase-targeting subunit</fullName>
    </recommendedName>
</protein>
<comment type="subcellular location">
    <subcellularLocation>
        <location evidence="1">Cytoplasm</location>
    </subcellularLocation>
</comment>
<evidence type="ECO:0000256" key="3">
    <source>
        <dbReference type="ARBA" id="ARBA00022490"/>
    </source>
</evidence>
<comment type="caution">
    <text evidence="11">The sequence shown here is derived from an EMBL/GenBank/DDBJ whole genome shotgun (WGS) entry which is preliminary data.</text>
</comment>
<dbReference type="GO" id="GO:0051082">
    <property type="term" value="F:unfolded protein binding"/>
    <property type="evidence" value="ECO:0007669"/>
    <property type="project" value="TreeGrafter"/>
</dbReference>
<evidence type="ECO:0000259" key="8">
    <source>
        <dbReference type="SMART" id="SM01069"/>
    </source>
</evidence>
<dbReference type="Pfam" id="PF08565">
    <property type="entry name" value="CDC37_M"/>
    <property type="match status" value="1"/>
</dbReference>
<organism evidence="11 12">
    <name type="scientific">Coemansia spiralis</name>
    <dbReference type="NCBI Taxonomy" id="417178"/>
    <lineage>
        <taxon>Eukaryota</taxon>
        <taxon>Fungi</taxon>
        <taxon>Fungi incertae sedis</taxon>
        <taxon>Zoopagomycota</taxon>
        <taxon>Kickxellomycotina</taxon>
        <taxon>Kickxellomycetes</taxon>
        <taxon>Kickxellales</taxon>
        <taxon>Kickxellaceae</taxon>
        <taxon>Coemansia</taxon>
    </lineage>
</organism>
<dbReference type="InterPro" id="IPR013855">
    <property type="entry name" value="Cdc37_N_dom"/>
</dbReference>
<dbReference type="InterPro" id="IPR004918">
    <property type="entry name" value="Cdc37"/>
</dbReference>
<keyword evidence="4" id="KW-0143">Chaperone</keyword>
<dbReference type="PANTHER" id="PTHR12800">
    <property type="entry name" value="CDC37-RELATED"/>
    <property type="match status" value="1"/>
</dbReference>
<dbReference type="GO" id="GO:0005737">
    <property type="term" value="C:cytoplasm"/>
    <property type="evidence" value="ECO:0007669"/>
    <property type="project" value="UniProtKB-SubCell"/>
</dbReference>
<evidence type="ECO:0000259" key="9">
    <source>
        <dbReference type="SMART" id="SM01070"/>
    </source>
</evidence>
<dbReference type="Pfam" id="PF08564">
    <property type="entry name" value="CDC37_C"/>
    <property type="match status" value="1"/>
</dbReference>
<dbReference type="Pfam" id="PF03234">
    <property type="entry name" value="CDC37_N"/>
    <property type="match status" value="1"/>
</dbReference>
<dbReference type="SMART" id="SM01069">
    <property type="entry name" value="CDC37_C"/>
    <property type="match status" value="1"/>
</dbReference>
<feature type="region of interest" description="Disordered" evidence="7">
    <location>
        <begin position="185"/>
        <end position="259"/>
    </location>
</feature>
<dbReference type="SMART" id="SM01071">
    <property type="entry name" value="CDC37_N"/>
    <property type="match status" value="1"/>
</dbReference>
<dbReference type="Gene3D" id="1.20.58.610">
    <property type="entry name" value="Cdc37, Hsp90 binding domain"/>
    <property type="match status" value="1"/>
</dbReference>
<evidence type="ECO:0000259" key="10">
    <source>
        <dbReference type="SMART" id="SM01071"/>
    </source>
</evidence>
<evidence type="ECO:0000256" key="5">
    <source>
        <dbReference type="ARBA" id="ARBA00031396"/>
    </source>
</evidence>
<feature type="domain" description="Cdc37 N-terminal" evidence="10">
    <location>
        <begin position="2"/>
        <end position="195"/>
    </location>
</feature>
<evidence type="ECO:0000256" key="7">
    <source>
        <dbReference type="SAM" id="MobiDB-lite"/>
    </source>
</evidence>
<feature type="coiled-coil region" evidence="6">
    <location>
        <begin position="30"/>
        <end position="57"/>
    </location>
</feature>
<dbReference type="GO" id="GO:0006457">
    <property type="term" value="P:protein folding"/>
    <property type="evidence" value="ECO:0007669"/>
    <property type="project" value="TreeGrafter"/>
</dbReference>
<reference evidence="11" key="1">
    <citation type="submission" date="2022-07" db="EMBL/GenBank/DDBJ databases">
        <title>Phylogenomic reconstructions and comparative analyses of Kickxellomycotina fungi.</title>
        <authorList>
            <person name="Reynolds N.K."/>
            <person name="Stajich J.E."/>
            <person name="Barry K."/>
            <person name="Grigoriev I.V."/>
            <person name="Crous P."/>
            <person name="Smith M.E."/>
        </authorList>
    </citation>
    <scope>NUCLEOTIDE SEQUENCE</scope>
    <source>
        <strain evidence="11">NRRL 3115</strain>
    </source>
</reference>
<dbReference type="GO" id="GO:0019901">
    <property type="term" value="F:protein kinase binding"/>
    <property type="evidence" value="ECO:0007669"/>
    <property type="project" value="InterPro"/>
</dbReference>
<evidence type="ECO:0000256" key="6">
    <source>
        <dbReference type="SAM" id="Coils"/>
    </source>
</evidence>
<dbReference type="EMBL" id="JANBTW010000128">
    <property type="protein sequence ID" value="KAJ2670286.1"/>
    <property type="molecule type" value="Genomic_DNA"/>
</dbReference>
<evidence type="ECO:0000256" key="2">
    <source>
        <dbReference type="ARBA" id="ARBA00006222"/>
    </source>
</evidence>
<feature type="compositionally biased region" description="Low complexity" evidence="7">
    <location>
        <begin position="195"/>
        <end position="209"/>
    </location>
</feature>
<name>A0A9W8KVC0_9FUNG</name>
<proteinExistence type="inferred from homology"/>